<dbReference type="SMART" id="SM00054">
    <property type="entry name" value="EFh"/>
    <property type="match status" value="1"/>
</dbReference>
<feature type="region of interest" description="Disordered" evidence="5">
    <location>
        <begin position="43"/>
        <end position="76"/>
    </location>
</feature>
<dbReference type="SUPFAM" id="SSF47473">
    <property type="entry name" value="EF-hand"/>
    <property type="match status" value="1"/>
</dbReference>
<evidence type="ECO:0000256" key="4">
    <source>
        <dbReference type="ARBA" id="ARBA00023004"/>
    </source>
</evidence>
<name>A0A8J5M9M1_ZINOF</name>
<dbReference type="Pfam" id="PF04398">
    <property type="entry name" value="DUF538"/>
    <property type="match status" value="1"/>
</dbReference>
<dbReference type="PANTHER" id="PTHR47990">
    <property type="entry name" value="2-OXOGLUTARATE (2OG) AND FE(II)-DEPENDENT OXYGENASE SUPERFAMILY PROTEIN-RELATED"/>
    <property type="match status" value="1"/>
</dbReference>
<dbReference type="GO" id="GO:0016491">
    <property type="term" value="F:oxidoreductase activity"/>
    <property type="evidence" value="ECO:0007669"/>
    <property type="project" value="UniProtKB-KW"/>
</dbReference>
<dbReference type="InterPro" id="IPR002048">
    <property type="entry name" value="EF_hand_dom"/>
</dbReference>
<gene>
    <name evidence="7" type="ORF">ZIOFF_002785</name>
</gene>
<dbReference type="SUPFAM" id="SSF141562">
    <property type="entry name" value="At5g01610-like"/>
    <property type="match status" value="1"/>
</dbReference>
<dbReference type="Gene3D" id="2.30.240.10">
    <property type="entry name" value="At5g01610-like"/>
    <property type="match status" value="1"/>
</dbReference>
<evidence type="ECO:0000313" key="8">
    <source>
        <dbReference type="Proteomes" id="UP000734854"/>
    </source>
</evidence>
<dbReference type="InterPro" id="IPR007493">
    <property type="entry name" value="DUF538"/>
</dbReference>
<evidence type="ECO:0000256" key="2">
    <source>
        <dbReference type="ARBA" id="ARBA00022723"/>
    </source>
</evidence>
<dbReference type="AlphaFoldDB" id="A0A8J5M9M1"/>
<dbReference type="InterPro" id="IPR050231">
    <property type="entry name" value="Iron_ascorbate_oxido_reductase"/>
</dbReference>
<reference evidence="7 8" key="1">
    <citation type="submission" date="2020-08" db="EMBL/GenBank/DDBJ databases">
        <title>Plant Genome Project.</title>
        <authorList>
            <person name="Zhang R.-G."/>
        </authorList>
    </citation>
    <scope>NUCLEOTIDE SEQUENCE [LARGE SCALE GENOMIC DNA]</scope>
    <source>
        <tissue evidence="7">Rhizome</tissue>
    </source>
</reference>
<dbReference type="EMBL" id="JACMSC010000001">
    <property type="protein sequence ID" value="KAG6537690.1"/>
    <property type="molecule type" value="Genomic_DNA"/>
</dbReference>
<organism evidence="7 8">
    <name type="scientific">Zingiber officinale</name>
    <name type="common">Ginger</name>
    <name type="synonym">Amomum zingiber</name>
    <dbReference type="NCBI Taxonomy" id="94328"/>
    <lineage>
        <taxon>Eukaryota</taxon>
        <taxon>Viridiplantae</taxon>
        <taxon>Streptophyta</taxon>
        <taxon>Embryophyta</taxon>
        <taxon>Tracheophyta</taxon>
        <taxon>Spermatophyta</taxon>
        <taxon>Magnoliopsida</taxon>
        <taxon>Liliopsida</taxon>
        <taxon>Zingiberales</taxon>
        <taxon>Zingiberaceae</taxon>
        <taxon>Zingiber</taxon>
    </lineage>
</organism>
<evidence type="ECO:0000313" key="7">
    <source>
        <dbReference type="EMBL" id="KAG6537690.1"/>
    </source>
</evidence>
<accession>A0A8J5M9M1</accession>
<keyword evidence="2" id="KW-0479">Metal-binding</keyword>
<feature type="compositionally biased region" description="Low complexity" evidence="5">
    <location>
        <begin position="43"/>
        <end position="58"/>
    </location>
</feature>
<keyword evidence="3" id="KW-0560">Oxidoreductase</keyword>
<dbReference type="GO" id="GO:0005509">
    <property type="term" value="F:calcium ion binding"/>
    <property type="evidence" value="ECO:0007669"/>
    <property type="project" value="InterPro"/>
</dbReference>
<evidence type="ECO:0000259" key="6">
    <source>
        <dbReference type="PROSITE" id="PS50222"/>
    </source>
</evidence>
<comment type="caution">
    <text evidence="7">The sequence shown here is derived from an EMBL/GenBank/DDBJ whole genome shotgun (WGS) entry which is preliminary data.</text>
</comment>
<comment type="cofactor">
    <cofactor evidence="1">
        <name>L-ascorbate</name>
        <dbReference type="ChEBI" id="CHEBI:38290"/>
    </cofactor>
</comment>
<evidence type="ECO:0000256" key="3">
    <source>
        <dbReference type="ARBA" id="ARBA00023002"/>
    </source>
</evidence>
<dbReference type="Proteomes" id="UP000734854">
    <property type="component" value="Unassembled WGS sequence"/>
</dbReference>
<dbReference type="InterPro" id="IPR036758">
    <property type="entry name" value="At5g01610-like"/>
</dbReference>
<evidence type="ECO:0000256" key="5">
    <source>
        <dbReference type="SAM" id="MobiDB-lite"/>
    </source>
</evidence>
<dbReference type="Gene3D" id="1.10.238.10">
    <property type="entry name" value="EF-hand"/>
    <property type="match status" value="1"/>
</dbReference>
<proteinExistence type="predicted"/>
<keyword evidence="4" id="KW-0408">Iron</keyword>
<evidence type="ECO:0000256" key="1">
    <source>
        <dbReference type="ARBA" id="ARBA00001961"/>
    </source>
</evidence>
<dbReference type="Pfam" id="PF14226">
    <property type="entry name" value="DIOX_N"/>
    <property type="match status" value="1"/>
</dbReference>
<dbReference type="Gene3D" id="2.60.120.330">
    <property type="entry name" value="B-lactam Antibiotic, Isopenicillin N Synthase, Chain"/>
    <property type="match status" value="1"/>
</dbReference>
<dbReference type="InterPro" id="IPR026992">
    <property type="entry name" value="DIOX_N"/>
</dbReference>
<dbReference type="PROSITE" id="PS50222">
    <property type="entry name" value="EF_HAND_2"/>
    <property type="match status" value="1"/>
</dbReference>
<dbReference type="CDD" id="cd00051">
    <property type="entry name" value="EFh"/>
    <property type="match status" value="1"/>
</dbReference>
<sequence>MHCLIASGHHHLATLVTGHCHLMDDAAKYAHRHLWHPLQQQQSLSLSTLTPPRRLSLSPPRPPRRLPPSHALSSDVPSHARFLPSHWQLHHLRPPPLQMSTTPLVQGFGIGGKSKATMASEAAPGHLPKIDFSGIGPADSGSPAWTAVRNQVMRAMATVGCFEAVYDRVSPHLRDSLLRMVSQELFPLPREVKIKNSSARLYGGYMGQIPGLAYESLAITGASDADAVDNFFSLLWPDGNPRASETTLSFSIKVAELEEMVRRMVCEGLGVEKYQAELSESTMYYMLRLIKYGEEKEGAEEVKLSGYEAHRDTNTFSVVCQLNEVDGLEVEIGDDEEEHCWVANSVKASFEEIFHEGPNGFLLPLILRTILWCIVDKTCGIILSIHESSAWTNGRVDAPPHRITVSDQNLIRYSAIMFLVPQDDYVIQAPAELVDNAHPALFKPYTYGDFLGFLVTEEGIQAKDKLASFCGVVIAEHLSMEEIADIKEMFENMDINKKGQINFDELKYGLRKLGHQVADSDVKALLEAVSGGVLAFAAFLVLAFPALSENLNPNPSTAYDELQGSGLPVGLLPAGVVAYSLNRTSGDFEVDFGEACRVTLPPDNYLASYSNRVTGNLVAGRITGLQGIRVRAFFRWWSITGIRSSGKDIVFEVGPTSAKYPSRNFDQSLDCEGRNPTVAAA</sequence>
<dbReference type="InterPro" id="IPR011992">
    <property type="entry name" value="EF-hand-dom_pair"/>
</dbReference>
<protein>
    <recommendedName>
        <fullName evidence="6">EF-hand domain-containing protein</fullName>
    </recommendedName>
</protein>
<dbReference type="InterPro" id="IPR027443">
    <property type="entry name" value="IPNS-like_sf"/>
</dbReference>
<dbReference type="SUPFAM" id="SSF51197">
    <property type="entry name" value="Clavaminate synthase-like"/>
    <property type="match status" value="2"/>
</dbReference>
<keyword evidence="8" id="KW-1185">Reference proteome</keyword>
<feature type="domain" description="EF-hand" evidence="6">
    <location>
        <begin position="481"/>
        <end position="516"/>
    </location>
</feature>
<dbReference type="Pfam" id="PF00036">
    <property type="entry name" value="EF-hand_1"/>
    <property type="match status" value="1"/>
</dbReference>